<evidence type="ECO:0000313" key="5">
    <source>
        <dbReference type="EMBL" id="NLR66721.1"/>
    </source>
</evidence>
<organism evidence="5 6">
    <name type="scientific">Chitinophaga varians</name>
    <dbReference type="NCBI Taxonomy" id="2202339"/>
    <lineage>
        <taxon>Bacteria</taxon>
        <taxon>Pseudomonadati</taxon>
        <taxon>Bacteroidota</taxon>
        <taxon>Chitinophagia</taxon>
        <taxon>Chitinophagales</taxon>
        <taxon>Chitinophagaceae</taxon>
        <taxon>Chitinophaga</taxon>
    </lineage>
</organism>
<comment type="caution">
    <text evidence="5">The sequence shown here is derived from an EMBL/GenBank/DDBJ whole genome shotgun (WGS) entry which is preliminary data.</text>
</comment>
<keyword evidence="3" id="KW-1133">Transmembrane helix</keyword>
<feature type="transmembrane region" description="Helical" evidence="3">
    <location>
        <begin position="228"/>
        <end position="250"/>
    </location>
</feature>
<evidence type="ECO:0000256" key="1">
    <source>
        <dbReference type="SAM" id="Coils"/>
    </source>
</evidence>
<protein>
    <submittedName>
        <fullName evidence="5">M48 family metalloprotease</fullName>
    </submittedName>
</protein>
<accession>A0A847S576</accession>
<dbReference type="Pfam" id="PF05569">
    <property type="entry name" value="Peptidase_M56"/>
    <property type="match status" value="1"/>
</dbReference>
<feature type="transmembrane region" description="Helical" evidence="3">
    <location>
        <begin position="325"/>
        <end position="342"/>
    </location>
</feature>
<feature type="compositionally biased region" description="Low complexity" evidence="2">
    <location>
        <begin position="379"/>
        <end position="394"/>
    </location>
</feature>
<evidence type="ECO:0000259" key="4">
    <source>
        <dbReference type="Pfam" id="PF05569"/>
    </source>
</evidence>
<dbReference type="InterPro" id="IPR052173">
    <property type="entry name" value="Beta-lactam_resp_regulator"/>
</dbReference>
<feature type="compositionally biased region" description="Pro residues" evidence="2">
    <location>
        <begin position="395"/>
        <end position="408"/>
    </location>
</feature>
<sequence length="745" mass="84812">MNLLPITGDLVRALGWSILHALWQSFFVYACLRVVLKLWPMASARIKYNLSFFALSGIFTWFLITFYQQWHTISAARQLLVQYHPAGAADMAVPALQPVAAYAGQQEMVALFPSLELCFPILVTLYLAGMLLMTIKFTSDLVQLHHIRTTMVEPMGEAWEKHLRRLMGQLKLSRPVKLLVSRYVQVPVMLGFLKPVVLLPIAMVNNLSEEQLEAILLHELAHVKRNDYLLNIFQSIVETILFFNPFVWLISRIIRQEREHCCDDLVIAGTVQPLHYAKALMALETYRLTSNPMAMAAADDKQHLFHRIKRIMEMKTKHLNYSQKLLAVLIIATALVSIAWLNPAKGKDASDKHLKSATTTDTIPEQPMPPTPPSPAAPEPVVVPDAPAATVIPDAPTPPTPPDAPETPIPANIQTPKNVIVMNSKGRVSYSPSTPVPPLPPMPPMAPMAPMAPMGPLSDSTPERYSRRAEAARKKLDEAQQSVEKAMQRLKEVDIKKIQAEAQAATDKIDWKAIAEESQAAQEAAREALKNIDWSQMQQDIKNSMNFKFDFNNEEWKSNSKEFRKQSEKFRKEWESNRKKMEADRAHQLKEMHYTREKALAANKQRMQVMRDSSLVFKQMQVMRDSSVSRQMQMRKHMDEQRDMMFREADKARQQADRARERADVAREKANTSSKKYHELISKMADDKLIDSQHSFTIEKNGNGLYINGTKQPDNVAEKYGQYLQNKRTYIRQAEPGNLNISVED</sequence>
<dbReference type="PANTHER" id="PTHR34978:SF3">
    <property type="entry name" value="SLR0241 PROTEIN"/>
    <property type="match status" value="1"/>
</dbReference>
<dbReference type="GO" id="GO:0006508">
    <property type="term" value="P:proteolysis"/>
    <property type="evidence" value="ECO:0007669"/>
    <property type="project" value="UniProtKB-KW"/>
</dbReference>
<keyword evidence="5" id="KW-0378">Hydrolase</keyword>
<keyword evidence="5" id="KW-0645">Protease</keyword>
<reference evidence="5 6" key="1">
    <citation type="submission" date="2020-04" db="EMBL/GenBank/DDBJ databases">
        <authorList>
            <person name="Yin C."/>
        </authorList>
    </citation>
    <scope>NUCLEOTIDE SEQUENCE [LARGE SCALE GENOMIC DNA]</scope>
    <source>
        <strain evidence="5 6">Ae27</strain>
    </source>
</reference>
<feature type="region of interest" description="Disordered" evidence="2">
    <location>
        <begin position="346"/>
        <end position="413"/>
    </location>
</feature>
<dbReference type="Gene3D" id="3.30.2010.10">
    <property type="entry name" value="Metalloproteases ('zincins'), catalytic domain"/>
    <property type="match status" value="1"/>
</dbReference>
<feature type="compositionally biased region" description="Pro residues" evidence="2">
    <location>
        <begin position="366"/>
        <end position="378"/>
    </location>
</feature>
<feature type="transmembrane region" description="Helical" evidence="3">
    <location>
        <begin position="48"/>
        <end position="67"/>
    </location>
</feature>
<feature type="transmembrane region" description="Helical" evidence="3">
    <location>
        <begin position="119"/>
        <end position="138"/>
    </location>
</feature>
<evidence type="ECO:0000313" key="6">
    <source>
        <dbReference type="Proteomes" id="UP000570474"/>
    </source>
</evidence>
<dbReference type="GO" id="GO:0008237">
    <property type="term" value="F:metallopeptidase activity"/>
    <property type="evidence" value="ECO:0007669"/>
    <property type="project" value="UniProtKB-KW"/>
</dbReference>
<dbReference type="AlphaFoldDB" id="A0A847S576"/>
<dbReference type="EMBL" id="JABAIA010000002">
    <property type="protein sequence ID" value="NLR66721.1"/>
    <property type="molecule type" value="Genomic_DNA"/>
</dbReference>
<evidence type="ECO:0000256" key="2">
    <source>
        <dbReference type="SAM" id="MobiDB-lite"/>
    </source>
</evidence>
<evidence type="ECO:0000256" key="3">
    <source>
        <dbReference type="SAM" id="Phobius"/>
    </source>
</evidence>
<feature type="coiled-coil region" evidence="1">
    <location>
        <begin position="553"/>
        <end position="591"/>
    </location>
</feature>
<feature type="domain" description="Peptidase M56" evidence="4">
    <location>
        <begin position="119"/>
        <end position="310"/>
    </location>
</feature>
<name>A0A847S576_9BACT</name>
<keyword evidence="1" id="KW-0175">Coiled coil</keyword>
<dbReference type="RefSeq" id="WP_168872629.1">
    <property type="nucleotide sequence ID" value="NZ_JABAIA010000002.1"/>
</dbReference>
<feature type="transmembrane region" description="Helical" evidence="3">
    <location>
        <begin position="13"/>
        <end position="36"/>
    </location>
</feature>
<feature type="transmembrane region" description="Helical" evidence="3">
    <location>
        <begin position="183"/>
        <end position="208"/>
    </location>
</feature>
<gene>
    <name evidence="5" type="ORF">HGH92_20595</name>
</gene>
<keyword evidence="5" id="KW-0482">Metalloprotease</keyword>
<keyword evidence="6" id="KW-1185">Reference proteome</keyword>
<dbReference type="PANTHER" id="PTHR34978">
    <property type="entry name" value="POSSIBLE SENSOR-TRANSDUCER PROTEIN BLAR"/>
    <property type="match status" value="1"/>
</dbReference>
<dbReference type="CDD" id="cd07341">
    <property type="entry name" value="M56_BlaR1_MecR1_like"/>
    <property type="match status" value="1"/>
</dbReference>
<keyword evidence="3" id="KW-0812">Transmembrane</keyword>
<feature type="coiled-coil region" evidence="1">
    <location>
        <begin position="642"/>
        <end position="669"/>
    </location>
</feature>
<dbReference type="Proteomes" id="UP000570474">
    <property type="component" value="Unassembled WGS sequence"/>
</dbReference>
<proteinExistence type="predicted"/>
<keyword evidence="3" id="KW-0472">Membrane</keyword>
<feature type="coiled-coil region" evidence="1">
    <location>
        <begin position="469"/>
        <end position="503"/>
    </location>
</feature>
<dbReference type="InterPro" id="IPR008756">
    <property type="entry name" value="Peptidase_M56"/>
</dbReference>